<proteinExistence type="predicted"/>
<protein>
    <submittedName>
        <fullName evidence="2">Uncharacterized protein</fullName>
    </submittedName>
</protein>
<sequence length="96" mass="9983">MKFLTIIPFLAALAAAGQIEFCNTQSCDGSCSFQSPSGNGACIELGGIHSAFATQVDEGCSFTVYTDSSCSQQATLVGLDECIADSANLLSYSYDC</sequence>
<keyword evidence="3" id="KW-1185">Reference proteome</keyword>
<reference evidence="2" key="1">
    <citation type="submission" date="2023-06" db="EMBL/GenBank/DDBJ databases">
        <title>Genome-scale phylogeny and comparative genomics of the fungal order Sordariales.</title>
        <authorList>
            <consortium name="Lawrence Berkeley National Laboratory"/>
            <person name="Hensen N."/>
            <person name="Bonometti L."/>
            <person name="Westerberg I."/>
            <person name="Brannstrom I.O."/>
            <person name="Guillou S."/>
            <person name="Cros-Aarteil S."/>
            <person name="Calhoun S."/>
            <person name="Haridas S."/>
            <person name="Kuo A."/>
            <person name="Mondo S."/>
            <person name="Pangilinan J."/>
            <person name="Riley R."/>
            <person name="LaButti K."/>
            <person name="Andreopoulos B."/>
            <person name="Lipzen A."/>
            <person name="Chen C."/>
            <person name="Yanf M."/>
            <person name="Daum C."/>
            <person name="Ng V."/>
            <person name="Clum A."/>
            <person name="Steindorff A."/>
            <person name="Ohm R."/>
            <person name="Martin F."/>
            <person name="Silar P."/>
            <person name="Natvig D."/>
            <person name="Lalanne C."/>
            <person name="Gautier V."/>
            <person name="Ament-velasquez S.L."/>
            <person name="Kruys A."/>
            <person name="Hutchinson M.I."/>
            <person name="Powell A.J."/>
            <person name="Barry K."/>
            <person name="Miller A.N."/>
            <person name="Grigoriev I.V."/>
            <person name="Debuchy R."/>
            <person name="Gladieux P."/>
            <person name="Thoren M.H."/>
            <person name="Johannesson H."/>
        </authorList>
    </citation>
    <scope>NUCLEOTIDE SEQUENCE</scope>
    <source>
        <strain evidence="2">SMH3391-2</strain>
    </source>
</reference>
<organism evidence="2 3">
    <name type="scientific">Bombardia bombarda</name>
    <dbReference type="NCBI Taxonomy" id="252184"/>
    <lineage>
        <taxon>Eukaryota</taxon>
        <taxon>Fungi</taxon>
        <taxon>Dikarya</taxon>
        <taxon>Ascomycota</taxon>
        <taxon>Pezizomycotina</taxon>
        <taxon>Sordariomycetes</taxon>
        <taxon>Sordariomycetidae</taxon>
        <taxon>Sordariales</taxon>
        <taxon>Lasiosphaeriaceae</taxon>
        <taxon>Bombardia</taxon>
    </lineage>
</organism>
<evidence type="ECO:0000256" key="1">
    <source>
        <dbReference type="SAM" id="SignalP"/>
    </source>
</evidence>
<accession>A0AA39XN79</accession>
<dbReference type="EMBL" id="JAULSR010000001">
    <property type="protein sequence ID" value="KAK0636745.1"/>
    <property type="molecule type" value="Genomic_DNA"/>
</dbReference>
<keyword evidence="1" id="KW-0732">Signal</keyword>
<comment type="caution">
    <text evidence="2">The sequence shown here is derived from an EMBL/GenBank/DDBJ whole genome shotgun (WGS) entry which is preliminary data.</text>
</comment>
<dbReference type="AlphaFoldDB" id="A0AA39XN79"/>
<dbReference type="Proteomes" id="UP001174934">
    <property type="component" value="Unassembled WGS sequence"/>
</dbReference>
<evidence type="ECO:0000313" key="2">
    <source>
        <dbReference type="EMBL" id="KAK0636745.1"/>
    </source>
</evidence>
<name>A0AA39XN79_9PEZI</name>
<gene>
    <name evidence="2" type="ORF">B0T17DRAFT_613430</name>
</gene>
<feature type="signal peptide" evidence="1">
    <location>
        <begin position="1"/>
        <end position="16"/>
    </location>
</feature>
<feature type="chain" id="PRO_5041200764" evidence="1">
    <location>
        <begin position="17"/>
        <end position="96"/>
    </location>
</feature>
<evidence type="ECO:0000313" key="3">
    <source>
        <dbReference type="Proteomes" id="UP001174934"/>
    </source>
</evidence>